<keyword evidence="2" id="KW-1185">Reference proteome</keyword>
<comment type="caution">
    <text evidence="1">The sequence shown here is derived from an EMBL/GenBank/DDBJ whole genome shotgun (WGS) entry which is preliminary data.</text>
</comment>
<protein>
    <submittedName>
        <fullName evidence="1">Uncharacterized protein</fullName>
    </submittedName>
</protein>
<gene>
    <name evidence="1" type="ORF">GGQ68_004641</name>
</gene>
<accession>A0A7W6DT08</accession>
<dbReference type="RefSeq" id="WP_183969998.1">
    <property type="nucleotide sequence ID" value="NZ_JACIEJ010000018.1"/>
</dbReference>
<dbReference type="EMBL" id="JACIEJ010000018">
    <property type="protein sequence ID" value="MBB3988284.1"/>
    <property type="molecule type" value="Genomic_DNA"/>
</dbReference>
<proteinExistence type="predicted"/>
<name>A0A7W6DT08_9RHOB</name>
<reference evidence="1 2" key="1">
    <citation type="submission" date="2020-08" db="EMBL/GenBank/DDBJ databases">
        <title>Genomic Encyclopedia of Type Strains, Phase IV (KMG-IV): sequencing the most valuable type-strain genomes for metagenomic binning, comparative biology and taxonomic classification.</title>
        <authorList>
            <person name="Goeker M."/>
        </authorList>
    </citation>
    <scope>NUCLEOTIDE SEQUENCE [LARGE SCALE GENOMIC DNA]</scope>
    <source>
        <strain evidence="1 2">DSM 102235</strain>
    </source>
</reference>
<sequence length="59" mass="6726">MVGWLCPGVFEDFFHSLGEPTELRGYPQTPGAFRFDRVMDRIDAFDMVPLDGPAPEHTR</sequence>
<dbReference type="Proteomes" id="UP000541426">
    <property type="component" value="Unassembled WGS sequence"/>
</dbReference>
<evidence type="ECO:0000313" key="1">
    <source>
        <dbReference type="EMBL" id="MBB3988284.1"/>
    </source>
</evidence>
<dbReference type="AlphaFoldDB" id="A0A7W6DT08"/>
<evidence type="ECO:0000313" key="2">
    <source>
        <dbReference type="Proteomes" id="UP000541426"/>
    </source>
</evidence>
<organism evidence="1 2">
    <name type="scientific">Sagittula marina</name>
    <dbReference type="NCBI Taxonomy" id="943940"/>
    <lineage>
        <taxon>Bacteria</taxon>
        <taxon>Pseudomonadati</taxon>
        <taxon>Pseudomonadota</taxon>
        <taxon>Alphaproteobacteria</taxon>
        <taxon>Rhodobacterales</taxon>
        <taxon>Roseobacteraceae</taxon>
        <taxon>Sagittula</taxon>
    </lineage>
</organism>